<dbReference type="Proteomes" id="UP000264820">
    <property type="component" value="Unplaced"/>
</dbReference>
<dbReference type="GeneTree" id="ENSGT00940000163253"/>
<dbReference type="CDD" id="cd00111">
    <property type="entry name" value="Trefoil"/>
    <property type="match status" value="1"/>
</dbReference>
<keyword evidence="10" id="KW-0325">Glycoprotein</keyword>
<dbReference type="GO" id="GO:0007339">
    <property type="term" value="P:binding of sperm to zona pellucida"/>
    <property type="evidence" value="ECO:0007669"/>
    <property type="project" value="TreeGrafter"/>
</dbReference>
<reference evidence="22" key="1">
    <citation type="submission" date="2025-08" db="UniProtKB">
        <authorList>
            <consortium name="Ensembl"/>
        </authorList>
    </citation>
    <scope>IDENTIFICATION</scope>
</reference>
<feature type="signal peptide" evidence="19">
    <location>
        <begin position="1"/>
        <end position="24"/>
    </location>
</feature>
<dbReference type="InterPro" id="IPR051148">
    <property type="entry name" value="Zona_Pellucida_Domain_gp"/>
</dbReference>
<feature type="region of interest" description="Disordered" evidence="18">
    <location>
        <begin position="59"/>
        <end position="271"/>
    </location>
</feature>
<evidence type="ECO:0000256" key="5">
    <source>
        <dbReference type="ARBA" id="ARBA00022685"/>
    </source>
</evidence>
<evidence type="ECO:0000256" key="9">
    <source>
        <dbReference type="ARBA" id="ARBA00023157"/>
    </source>
</evidence>
<evidence type="ECO:0000256" key="11">
    <source>
        <dbReference type="ARBA" id="ARBA00023279"/>
    </source>
</evidence>
<dbReference type="Pfam" id="PF00100">
    <property type="entry name" value="Zona_pellucida"/>
    <property type="match status" value="1"/>
</dbReference>
<dbReference type="SUPFAM" id="SSF57492">
    <property type="entry name" value="Trefoil"/>
    <property type="match status" value="1"/>
</dbReference>
<dbReference type="InterPro" id="IPR055355">
    <property type="entry name" value="ZP-C"/>
</dbReference>
<reference evidence="22" key="2">
    <citation type="submission" date="2025-09" db="UniProtKB">
        <authorList>
            <consortium name="Ensembl"/>
        </authorList>
    </citation>
    <scope>IDENTIFICATION</scope>
</reference>
<dbReference type="InterPro" id="IPR042235">
    <property type="entry name" value="ZP-C_dom"/>
</dbReference>
<dbReference type="GO" id="GO:0035804">
    <property type="term" value="F:structural constituent of egg coat"/>
    <property type="evidence" value="ECO:0007669"/>
    <property type="project" value="TreeGrafter"/>
</dbReference>
<dbReference type="PROSITE" id="PS51448">
    <property type="entry name" value="P_TREFOIL_2"/>
    <property type="match status" value="1"/>
</dbReference>
<dbReference type="PANTHER" id="PTHR23343:SF31">
    <property type="entry name" value="ZONA PELLUCIDA SPERM-BINDING PROTEIN 4"/>
    <property type="match status" value="1"/>
</dbReference>
<evidence type="ECO:0000256" key="6">
    <source>
        <dbReference type="ARBA" id="ARBA00022692"/>
    </source>
</evidence>
<keyword evidence="4" id="KW-0272">Extracellular matrix</keyword>
<feature type="domain" description="P-type" evidence="21">
    <location>
        <begin position="311"/>
        <end position="349"/>
    </location>
</feature>
<evidence type="ECO:0000256" key="12">
    <source>
        <dbReference type="ARBA" id="ARBA00024183"/>
    </source>
</evidence>
<keyword evidence="7" id="KW-1133">Transmembrane helix</keyword>
<dbReference type="SMART" id="SM00241">
    <property type="entry name" value="ZP"/>
    <property type="match status" value="1"/>
</dbReference>
<dbReference type="GO" id="GO:0005886">
    <property type="term" value="C:plasma membrane"/>
    <property type="evidence" value="ECO:0007669"/>
    <property type="project" value="UniProtKB-SubCell"/>
</dbReference>
<keyword evidence="8" id="KW-0472">Membrane</keyword>
<feature type="compositionally biased region" description="Polar residues" evidence="18">
    <location>
        <begin position="245"/>
        <end position="256"/>
    </location>
</feature>
<keyword evidence="23" id="KW-1185">Reference proteome</keyword>
<evidence type="ECO:0000256" key="7">
    <source>
        <dbReference type="ARBA" id="ARBA00022989"/>
    </source>
</evidence>
<dbReference type="InterPro" id="IPR055356">
    <property type="entry name" value="ZP-N"/>
</dbReference>
<feature type="chain" id="PRO_5018663545" description="Zona pellucida sperm-binding protein 4" evidence="19">
    <location>
        <begin position="25"/>
        <end position="676"/>
    </location>
</feature>
<keyword evidence="19" id="KW-0732">Signal</keyword>
<evidence type="ECO:0000256" key="13">
    <source>
        <dbReference type="ARBA" id="ARBA00037545"/>
    </source>
</evidence>
<dbReference type="STRING" id="109280.ENSHCOP00000005617"/>
<evidence type="ECO:0000313" key="22">
    <source>
        <dbReference type="Ensembl" id="ENSHCOP00000005617.1"/>
    </source>
</evidence>
<dbReference type="Gene3D" id="2.60.40.3210">
    <property type="entry name" value="Zona pellucida, ZP-N domain"/>
    <property type="match status" value="1"/>
</dbReference>
<keyword evidence="3" id="KW-0964">Secreted</keyword>
<feature type="compositionally biased region" description="Polar residues" evidence="18">
    <location>
        <begin position="69"/>
        <end position="78"/>
    </location>
</feature>
<comment type="subcellular location">
    <subcellularLocation>
        <location evidence="1">Cell membrane</location>
        <topology evidence="1">Single-pass type I membrane protein</topology>
    </subcellularLocation>
    <subcellularLocation>
        <location evidence="12">Zona pellucida</location>
    </subcellularLocation>
</comment>
<dbReference type="PROSITE" id="PS51034">
    <property type="entry name" value="ZP_2"/>
    <property type="match status" value="1"/>
</dbReference>
<evidence type="ECO:0000256" key="16">
    <source>
        <dbReference type="ARBA" id="ARBA00042573"/>
    </source>
</evidence>
<evidence type="ECO:0000259" key="20">
    <source>
        <dbReference type="PROSITE" id="PS51034"/>
    </source>
</evidence>
<dbReference type="InterPro" id="IPR001507">
    <property type="entry name" value="ZP_dom"/>
</dbReference>
<dbReference type="Pfam" id="PF00088">
    <property type="entry name" value="Trefoil"/>
    <property type="match status" value="1"/>
</dbReference>
<evidence type="ECO:0000256" key="14">
    <source>
        <dbReference type="ARBA" id="ARBA00040238"/>
    </source>
</evidence>
<keyword evidence="6" id="KW-0812">Transmembrane</keyword>
<feature type="compositionally biased region" description="Low complexity" evidence="18">
    <location>
        <begin position="137"/>
        <end position="161"/>
    </location>
</feature>
<evidence type="ECO:0000256" key="1">
    <source>
        <dbReference type="ARBA" id="ARBA00004251"/>
    </source>
</evidence>
<sequence>MANRWGVIFLGVFVLLVCFRRTDNLPPQNPTGLNPFYPPIGPFATELLDPSHLWLSGHPGLNPFKDPGGQNNVKNPMGQNPVKHLGGQHPIKYPGGQTPVNNPPVWHVPQGQNPPNPGMQYPGQNPGGKYPVQNPRMQYPQNPGGQNPQNPGMQYPQNPGGENPVKNPGGQYPQNPEGQNPYPGQNPGMRYPQNPGMQYPQNPGGQNPQNPGGQNPQNPGVQNPQNPGGQNPQNPGGQNPVKNPTGQNPVENSPGQNPVKVPGGQNPVKIPDWGVQHGNPPLNHFPDAFVYDHSTKLTTNPDTQYPTTPFNRCDVYTTVRVPCGRDDISAEACEALQCCYNGGMCYFGKAVTVQCTKDAQFIVVVARAVTLPSIDLETFSLLGDGPGCMTVDSNSAFAIYQFPVTTCGTVVTEEPGMIIYENRMTSSYEVAMGPLGATTRDSSFDLLFQCRYRGTSVETIVAEIFQPHEHPAAVFARGPISVQLRLGNGRCLTKGCDEVAYNSYYVAADYPVTRILRDPVYVEVQLMDRSDANLVLNLGRCWATTSENPHSLPQWDILIDGCPNRDDRYTSSLVPVGPNSGLDFPRHYRRFSFQMFTFVDPNSLEPQKEQVYIHCSTSICNAGAGFSCEPSCLSRRNAKYAVKKMAEPRIVASSGPLQMISTGQCKQSSCKVLTFH</sequence>
<dbReference type="AlphaFoldDB" id="A0A3Q2XNI1"/>
<evidence type="ECO:0000256" key="17">
    <source>
        <dbReference type="PROSITE-ProRule" id="PRU00779"/>
    </source>
</evidence>
<comment type="caution">
    <text evidence="17">Lacks conserved residue(s) required for the propagation of feature annotation.</text>
</comment>
<dbReference type="PANTHER" id="PTHR23343">
    <property type="entry name" value="ZONA PELLUCIDA SPERM-BINDING PROTEIN"/>
    <property type="match status" value="1"/>
</dbReference>
<evidence type="ECO:0000256" key="2">
    <source>
        <dbReference type="ARBA" id="ARBA00022475"/>
    </source>
</evidence>
<proteinExistence type="predicted"/>
<evidence type="ECO:0000256" key="18">
    <source>
        <dbReference type="SAM" id="MobiDB-lite"/>
    </source>
</evidence>
<evidence type="ECO:0000256" key="8">
    <source>
        <dbReference type="ARBA" id="ARBA00023136"/>
    </source>
</evidence>
<evidence type="ECO:0000256" key="10">
    <source>
        <dbReference type="ARBA" id="ARBA00023180"/>
    </source>
</evidence>
<dbReference type="SMART" id="SM00018">
    <property type="entry name" value="PD"/>
    <property type="match status" value="1"/>
</dbReference>
<dbReference type="GO" id="GO:0032190">
    <property type="term" value="F:acrosin binding"/>
    <property type="evidence" value="ECO:0007669"/>
    <property type="project" value="TreeGrafter"/>
</dbReference>
<feature type="domain" description="ZP" evidence="20">
    <location>
        <begin position="354"/>
        <end position="635"/>
    </location>
</feature>
<protein>
    <recommendedName>
        <fullName evidence="14">Zona pellucida sperm-binding protein 4</fullName>
    </recommendedName>
    <alternativeName>
        <fullName evidence="16">Zona pellucida glycoprotein 4</fullName>
    </alternativeName>
    <alternativeName>
        <fullName evidence="15">Zona pellucida protein B</fullName>
    </alternativeName>
</protein>
<dbReference type="InterPro" id="IPR044913">
    <property type="entry name" value="P_trefoil_dom_sf"/>
</dbReference>
<keyword evidence="5" id="KW-0165">Cleavage on pair of basic residues</keyword>
<feature type="disulfide bond" evidence="17">
    <location>
        <begin position="323"/>
        <end position="338"/>
    </location>
</feature>
<dbReference type="GO" id="GO:0060468">
    <property type="term" value="P:prevention of polyspermy"/>
    <property type="evidence" value="ECO:0007669"/>
    <property type="project" value="TreeGrafter"/>
</dbReference>
<feature type="disulfide bond" evidence="17">
    <location>
        <begin position="313"/>
        <end position="339"/>
    </location>
</feature>
<dbReference type="Gene3D" id="2.60.40.4100">
    <property type="entry name" value="Zona pellucida, ZP-C domain"/>
    <property type="match status" value="1"/>
</dbReference>
<evidence type="ECO:0000313" key="23">
    <source>
        <dbReference type="Proteomes" id="UP000264820"/>
    </source>
</evidence>
<evidence type="ECO:0000256" key="4">
    <source>
        <dbReference type="ARBA" id="ARBA00022530"/>
    </source>
</evidence>
<keyword evidence="2" id="KW-1003">Cell membrane</keyword>
<evidence type="ECO:0000256" key="19">
    <source>
        <dbReference type="SAM" id="SignalP"/>
    </source>
</evidence>
<dbReference type="GO" id="GO:0035805">
    <property type="term" value="C:egg coat"/>
    <property type="evidence" value="ECO:0007669"/>
    <property type="project" value="UniProtKB-SubCell"/>
</dbReference>
<keyword evidence="9 17" id="KW-1015">Disulfide bond</keyword>
<organism evidence="22 23">
    <name type="scientific">Hippocampus comes</name>
    <name type="common">Tiger tail seahorse</name>
    <dbReference type="NCBI Taxonomy" id="109280"/>
    <lineage>
        <taxon>Eukaryota</taxon>
        <taxon>Metazoa</taxon>
        <taxon>Chordata</taxon>
        <taxon>Craniata</taxon>
        <taxon>Vertebrata</taxon>
        <taxon>Euteleostomi</taxon>
        <taxon>Actinopterygii</taxon>
        <taxon>Neopterygii</taxon>
        <taxon>Teleostei</taxon>
        <taxon>Neoteleostei</taxon>
        <taxon>Acanthomorphata</taxon>
        <taxon>Syngnathiaria</taxon>
        <taxon>Syngnathiformes</taxon>
        <taxon>Syngnathoidei</taxon>
        <taxon>Syngnathidae</taxon>
        <taxon>Hippocampus</taxon>
    </lineage>
</organism>
<dbReference type="Ensembl" id="ENSHCOT00000005058.1">
    <property type="protein sequence ID" value="ENSHCOP00000005617.1"/>
    <property type="gene ID" value="ENSHCOG00000009722.1"/>
</dbReference>
<feature type="compositionally biased region" description="Low complexity" evidence="18">
    <location>
        <begin position="192"/>
        <end position="244"/>
    </location>
</feature>
<evidence type="ECO:0000256" key="3">
    <source>
        <dbReference type="ARBA" id="ARBA00022525"/>
    </source>
</evidence>
<dbReference type="InterPro" id="IPR000519">
    <property type="entry name" value="P_trefoil_dom"/>
</dbReference>
<evidence type="ECO:0000259" key="21">
    <source>
        <dbReference type="PROSITE" id="PS51448"/>
    </source>
</evidence>
<feature type="compositionally biased region" description="Low complexity" evidence="18">
    <location>
        <begin position="118"/>
        <end position="128"/>
    </location>
</feature>
<name>A0A3Q2XNI1_HIPCM</name>
<accession>A0A3Q2XNI1</accession>
<dbReference type="Pfam" id="PF23344">
    <property type="entry name" value="ZP-N"/>
    <property type="match status" value="1"/>
</dbReference>
<comment type="function">
    <text evidence="13">Component of the zona pellucida, an extracellular matrix surrounding oocytes which mediates sperm binding, induction of the acrosome reaction and prevents post-fertilization polyspermy. The zona pellucida is composed of 3 to 4 glycoproteins, ZP1, ZP2, ZP3, and ZP4. ZP4 may act as a sperm receptor.</text>
</comment>
<keyword evidence="11" id="KW-0278">Fertilization</keyword>
<evidence type="ECO:0000256" key="15">
    <source>
        <dbReference type="ARBA" id="ARBA00042273"/>
    </source>
</evidence>